<reference evidence="1" key="2">
    <citation type="journal article" date="2015" name="Data Brief">
        <title>Shoot transcriptome of the giant reed, Arundo donax.</title>
        <authorList>
            <person name="Barrero R.A."/>
            <person name="Guerrero F.D."/>
            <person name="Moolhuijzen P."/>
            <person name="Goolsby J.A."/>
            <person name="Tidwell J."/>
            <person name="Bellgard S.E."/>
            <person name="Bellgard M.I."/>
        </authorList>
    </citation>
    <scope>NUCLEOTIDE SEQUENCE</scope>
    <source>
        <tissue evidence="1">Shoot tissue taken approximately 20 cm above the soil surface</tissue>
    </source>
</reference>
<accession>A0A0A9GFZ6</accession>
<proteinExistence type="predicted"/>
<dbReference type="EMBL" id="GBRH01174479">
    <property type="protein sequence ID" value="JAE23417.1"/>
    <property type="molecule type" value="Transcribed_RNA"/>
</dbReference>
<protein>
    <submittedName>
        <fullName evidence="1">Uncharacterized protein</fullName>
    </submittedName>
</protein>
<name>A0A0A9GFZ6_ARUDO</name>
<organism evidence="1">
    <name type="scientific">Arundo donax</name>
    <name type="common">Giant reed</name>
    <name type="synonym">Donax arundinaceus</name>
    <dbReference type="NCBI Taxonomy" id="35708"/>
    <lineage>
        <taxon>Eukaryota</taxon>
        <taxon>Viridiplantae</taxon>
        <taxon>Streptophyta</taxon>
        <taxon>Embryophyta</taxon>
        <taxon>Tracheophyta</taxon>
        <taxon>Spermatophyta</taxon>
        <taxon>Magnoliopsida</taxon>
        <taxon>Liliopsida</taxon>
        <taxon>Poales</taxon>
        <taxon>Poaceae</taxon>
        <taxon>PACMAD clade</taxon>
        <taxon>Arundinoideae</taxon>
        <taxon>Arundineae</taxon>
        <taxon>Arundo</taxon>
    </lineage>
</organism>
<evidence type="ECO:0000313" key="1">
    <source>
        <dbReference type="EMBL" id="JAE23417.1"/>
    </source>
</evidence>
<reference evidence="1" key="1">
    <citation type="submission" date="2014-09" db="EMBL/GenBank/DDBJ databases">
        <authorList>
            <person name="Magalhaes I.L.F."/>
            <person name="Oliveira U."/>
            <person name="Santos F.R."/>
            <person name="Vidigal T.H.D.A."/>
            <person name="Brescovit A.D."/>
            <person name="Santos A.J."/>
        </authorList>
    </citation>
    <scope>NUCLEOTIDE SEQUENCE</scope>
    <source>
        <tissue evidence="1">Shoot tissue taken approximately 20 cm above the soil surface</tissue>
    </source>
</reference>
<sequence>MQPEANYEDNICITPSLSFPMNKYHNFTIKETKRITIRHPAT</sequence>
<dbReference type="AlphaFoldDB" id="A0A0A9GFZ6"/>